<proteinExistence type="predicted"/>
<dbReference type="Proteomes" id="UP000242519">
    <property type="component" value="Unassembled WGS sequence"/>
</dbReference>
<evidence type="ECO:0000313" key="1">
    <source>
        <dbReference type="EMBL" id="OWP04349.1"/>
    </source>
</evidence>
<comment type="caution">
    <text evidence="1">The sequence shown here is derived from an EMBL/GenBank/DDBJ whole genome shotgun (WGS) entry which is preliminary data.</text>
</comment>
<reference evidence="1 2" key="1">
    <citation type="submission" date="2017-04" db="EMBL/GenBank/DDBJ databases">
        <title>Draft genome sequence of Marssonina coronaria NL1: causal agent of apple blotch.</title>
        <authorList>
            <person name="Cheng Q."/>
        </authorList>
    </citation>
    <scope>NUCLEOTIDE SEQUENCE [LARGE SCALE GENOMIC DNA]</scope>
    <source>
        <strain evidence="1 2">NL1</strain>
    </source>
</reference>
<gene>
    <name evidence="1" type="ORF">B2J93_5982</name>
</gene>
<protein>
    <submittedName>
        <fullName evidence="1">Uncharacterized protein</fullName>
    </submittedName>
</protein>
<keyword evidence="2" id="KW-1185">Reference proteome</keyword>
<dbReference type="AlphaFoldDB" id="A0A218Z8F4"/>
<evidence type="ECO:0000313" key="2">
    <source>
        <dbReference type="Proteomes" id="UP000242519"/>
    </source>
</evidence>
<sequence length="110" mass="11891">MAAVPTRWFKTVSPPTWNKADATETQATKRPSGSCLTLPRCWVSDADVECRACRPQADGREHVLADKAGVFWDISVRCETSAGGAPRSLSEQESDFLFDDETSTAAAAVV</sequence>
<organism evidence="1 2">
    <name type="scientific">Diplocarpon coronariae</name>
    <dbReference type="NCBI Taxonomy" id="2795749"/>
    <lineage>
        <taxon>Eukaryota</taxon>
        <taxon>Fungi</taxon>
        <taxon>Dikarya</taxon>
        <taxon>Ascomycota</taxon>
        <taxon>Pezizomycotina</taxon>
        <taxon>Leotiomycetes</taxon>
        <taxon>Helotiales</taxon>
        <taxon>Drepanopezizaceae</taxon>
        <taxon>Diplocarpon</taxon>
    </lineage>
</organism>
<dbReference type="EMBL" id="MZNU01000113">
    <property type="protein sequence ID" value="OWP04349.1"/>
    <property type="molecule type" value="Genomic_DNA"/>
</dbReference>
<dbReference type="InParanoid" id="A0A218Z8F4"/>
<accession>A0A218Z8F4</accession>
<name>A0A218Z8F4_9HELO</name>